<dbReference type="PROSITE" id="PS51257">
    <property type="entry name" value="PROKAR_LIPOPROTEIN"/>
    <property type="match status" value="1"/>
</dbReference>
<dbReference type="CDD" id="cd13580">
    <property type="entry name" value="PBP2_AlgQ_like_1"/>
    <property type="match status" value="1"/>
</dbReference>
<evidence type="ECO:0000256" key="2">
    <source>
        <dbReference type="ARBA" id="ARBA00022729"/>
    </source>
</evidence>
<feature type="transmembrane region" description="Helical" evidence="6">
    <location>
        <begin position="7"/>
        <end position="26"/>
    </location>
</feature>
<dbReference type="EMBL" id="CP127162">
    <property type="protein sequence ID" value="WIV19468.1"/>
    <property type="molecule type" value="Genomic_DNA"/>
</dbReference>
<keyword evidence="6" id="KW-1133">Transmembrane helix</keyword>
<reference evidence="7 8" key="1">
    <citation type="submission" date="2023-06" db="EMBL/GenBank/DDBJ databases">
        <title>Paenibacillus polygonum sp. nov., an endophytic bacterium, isolated from Polygonum lapathifolium L. in Nanji Wetland National Nature Reserve, South of Poyang Lake, Jiangxi Province, China.</title>
        <authorList>
            <person name="Yu Z."/>
        </authorList>
    </citation>
    <scope>NUCLEOTIDE SEQUENCE [LARGE SCALE GENOMIC DNA]</scope>
    <source>
        <strain evidence="7 8">C31</strain>
    </source>
</reference>
<name>A0ABY8X353_9BACL</name>
<sequence length="500" mass="57222">MKGFKSVYKAFVTYSIIFIILLFVSACSNNSSEQPNAASIGDSPISIMLPLHFPTPPSHEMHSLLEEWSGFSLDINWIPDGIYSDKMNTALTTNSLKKVTFVRNVDYLLLKNTIRSGAFWEIGPYLEDYPNLKYLNKDILKQTSVDNRIYGLYTERPSSRQGVIIRQDWLDHLGLTVPRTLEELYEVLHAFTYNDPDGNGKADTIGLADRNDLIYGAFKTVSSYFGTPNNWSMEDGTFIPEFETQAYMETMNFFKKLYNEQLINRDFAVTSKEVQRNMIISGKAGVYIGSMTDIQRLYEEAKIIDPDASFTLSNRIKGPDGYRVWSIPNYNGLYLFSKKAIKTEEELKHILAFFDRTMNKDIANLLKYGIEGKHYILENGQVRLPEETTQLRIQEVNAFYMLMIADMNNPSVMDVTEKEPLTALADQLSEDNENFLVADPAAHLESKTYDERNAELSKIITDATYNYILGNLTEQEFQQETKRWRVNGGNTIIKELTEAL</sequence>
<dbReference type="Proteomes" id="UP001236415">
    <property type="component" value="Chromosome"/>
</dbReference>
<gene>
    <name evidence="7" type="ORF">QPK24_01550</name>
</gene>
<proteinExistence type="predicted"/>
<keyword evidence="5" id="KW-0449">Lipoprotein</keyword>
<dbReference type="PANTHER" id="PTHR43649">
    <property type="entry name" value="ARABINOSE-BINDING PROTEIN-RELATED"/>
    <property type="match status" value="1"/>
</dbReference>
<keyword evidence="6" id="KW-0812">Transmembrane</keyword>
<dbReference type="SUPFAM" id="SSF53850">
    <property type="entry name" value="Periplasmic binding protein-like II"/>
    <property type="match status" value="1"/>
</dbReference>
<protein>
    <submittedName>
        <fullName evidence="7">Extracellular solute-binding protein</fullName>
    </submittedName>
</protein>
<keyword evidence="8" id="KW-1185">Reference proteome</keyword>
<evidence type="ECO:0000256" key="3">
    <source>
        <dbReference type="ARBA" id="ARBA00023136"/>
    </source>
</evidence>
<accession>A0ABY8X353</accession>
<evidence type="ECO:0000256" key="4">
    <source>
        <dbReference type="ARBA" id="ARBA00023139"/>
    </source>
</evidence>
<keyword evidence="1" id="KW-1003">Cell membrane</keyword>
<dbReference type="RefSeq" id="WP_285745599.1">
    <property type="nucleotide sequence ID" value="NZ_CP127162.1"/>
</dbReference>
<evidence type="ECO:0000313" key="7">
    <source>
        <dbReference type="EMBL" id="WIV19468.1"/>
    </source>
</evidence>
<evidence type="ECO:0000256" key="1">
    <source>
        <dbReference type="ARBA" id="ARBA00022475"/>
    </source>
</evidence>
<dbReference type="InterPro" id="IPR050490">
    <property type="entry name" value="Bact_solute-bd_prot1"/>
</dbReference>
<evidence type="ECO:0000256" key="6">
    <source>
        <dbReference type="SAM" id="Phobius"/>
    </source>
</evidence>
<keyword evidence="2" id="KW-0732">Signal</keyword>
<organism evidence="7 8">
    <name type="scientific">Paenibacillus polygoni</name>
    <dbReference type="NCBI Taxonomy" id="3050112"/>
    <lineage>
        <taxon>Bacteria</taxon>
        <taxon>Bacillati</taxon>
        <taxon>Bacillota</taxon>
        <taxon>Bacilli</taxon>
        <taxon>Bacillales</taxon>
        <taxon>Paenibacillaceae</taxon>
        <taxon>Paenibacillus</taxon>
    </lineage>
</organism>
<dbReference type="InterPro" id="IPR006059">
    <property type="entry name" value="SBP"/>
</dbReference>
<dbReference type="PANTHER" id="PTHR43649:SF33">
    <property type="entry name" value="POLYGALACTURONAN_RHAMNOGALACTURONAN-BINDING PROTEIN YTCQ"/>
    <property type="match status" value="1"/>
</dbReference>
<keyword evidence="3 6" id="KW-0472">Membrane</keyword>
<keyword evidence="4" id="KW-0564">Palmitate</keyword>
<evidence type="ECO:0000313" key="8">
    <source>
        <dbReference type="Proteomes" id="UP001236415"/>
    </source>
</evidence>
<dbReference type="Gene3D" id="3.40.190.10">
    <property type="entry name" value="Periplasmic binding protein-like II"/>
    <property type="match status" value="2"/>
</dbReference>
<evidence type="ECO:0000256" key="5">
    <source>
        <dbReference type="ARBA" id="ARBA00023288"/>
    </source>
</evidence>
<dbReference type="Pfam" id="PF01547">
    <property type="entry name" value="SBP_bac_1"/>
    <property type="match status" value="1"/>
</dbReference>